<dbReference type="GO" id="GO:0098552">
    <property type="term" value="C:side of membrane"/>
    <property type="evidence" value="ECO:0007669"/>
    <property type="project" value="UniProtKB-KW"/>
</dbReference>
<keyword evidence="8" id="KW-0732">Signal</keyword>
<proteinExistence type="inferred from homology"/>
<dbReference type="Gene3D" id="3.80.10.10">
    <property type="entry name" value="Ribonuclease Inhibitor"/>
    <property type="match status" value="1"/>
</dbReference>
<evidence type="ECO:0000256" key="4">
    <source>
        <dbReference type="ARBA" id="ARBA00004484"/>
    </source>
</evidence>
<evidence type="ECO:0000256" key="16">
    <source>
        <dbReference type="SAM" id="MobiDB-lite"/>
    </source>
</evidence>
<name>A0AAW0PG16_9GOBI</name>
<evidence type="ECO:0000256" key="7">
    <source>
        <dbReference type="ARBA" id="ARBA00022614"/>
    </source>
</evidence>
<dbReference type="InterPro" id="IPR050541">
    <property type="entry name" value="LRR_TM_domain-containing"/>
</dbReference>
<dbReference type="GO" id="GO:0005886">
    <property type="term" value="C:plasma membrane"/>
    <property type="evidence" value="ECO:0007669"/>
    <property type="project" value="UniProtKB-SubCell"/>
</dbReference>
<evidence type="ECO:0000256" key="6">
    <source>
        <dbReference type="ARBA" id="ARBA00022475"/>
    </source>
</evidence>
<evidence type="ECO:0000256" key="3">
    <source>
        <dbReference type="ARBA" id="ARBA00004316"/>
    </source>
</evidence>
<gene>
    <name evidence="18" type="ORF">WMY93_008056</name>
</gene>
<protein>
    <recommendedName>
        <fullName evidence="17">LRRCT domain-containing protein</fullName>
    </recommendedName>
</protein>
<dbReference type="AlphaFoldDB" id="A0AAW0PG16"/>
<evidence type="ECO:0000313" key="18">
    <source>
        <dbReference type="EMBL" id="KAK7925746.1"/>
    </source>
</evidence>
<evidence type="ECO:0000256" key="11">
    <source>
        <dbReference type="ARBA" id="ARBA00023170"/>
    </source>
</evidence>
<keyword evidence="7" id="KW-0433">Leucine-rich repeat</keyword>
<dbReference type="GO" id="GO:0042995">
    <property type="term" value="C:cell projection"/>
    <property type="evidence" value="ECO:0007669"/>
    <property type="project" value="UniProtKB-SubCell"/>
</dbReference>
<keyword evidence="13" id="KW-0966">Cell projection</keyword>
<keyword evidence="12" id="KW-0325">Glycoprotein</keyword>
<evidence type="ECO:0000256" key="5">
    <source>
        <dbReference type="ARBA" id="ARBA00004635"/>
    </source>
</evidence>
<evidence type="ECO:0000259" key="17">
    <source>
        <dbReference type="SMART" id="SM00082"/>
    </source>
</evidence>
<reference evidence="19" key="1">
    <citation type="submission" date="2024-04" db="EMBL/GenBank/DDBJ databases">
        <title>Salinicola lusitanus LLJ914,a marine bacterium isolated from the Okinawa Trough.</title>
        <authorList>
            <person name="Li J."/>
        </authorList>
    </citation>
    <scope>NUCLEOTIDE SEQUENCE [LARGE SCALE GENOMIC DNA]</scope>
</reference>
<keyword evidence="6" id="KW-1003">Cell membrane</keyword>
<evidence type="ECO:0000256" key="2">
    <source>
        <dbReference type="ARBA" id="ARBA00004285"/>
    </source>
</evidence>
<feature type="domain" description="LRRCT" evidence="17">
    <location>
        <begin position="476"/>
        <end position="526"/>
    </location>
</feature>
<organism evidence="18 19">
    <name type="scientific">Mugilogobius chulae</name>
    <name type="common">yellowstripe goby</name>
    <dbReference type="NCBI Taxonomy" id="88201"/>
    <lineage>
        <taxon>Eukaryota</taxon>
        <taxon>Metazoa</taxon>
        <taxon>Chordata</taxon>
        <taxon>Craniata</taxon>
        <taxon>Vertebrata</taxon>
        <taxon>Euteleostomi</taxon>
        <taxon>Actinopterygii</taxon>
        <taxon>Neopterygii</taxon>
        <taxon>Teleostei</taxon>
        <taxon>Neoteleostei</taxon>
        <taxon>Acanthomorphata</taxon>
        <taxon>Gobiaria</taxon>
        <taxon>Gobiiformes</taxon>
        <taxon>Gobioidei</taxon>
        <taxon>Gobiidae</taxon>
        <taxon>Gobionellinae</taxon>
        <taxon>Mugilogobius</taxon>
    </lineage>
</organism>
<dbReference type="EMBL" id="JBBPFD010000005">
    <property type="protein sequence ID" value="KAK7925746.1"/>
    <property type="molecule type" value="Genomic_DNA"/>
</dbReference>
<dbReference type="PROSITE" id="PS51450">
    <property type="entry name" value="LRR"/>
    <property type="match status" value="1"/>
</dbReference>
<evidence type="ECO:0000256" key="12">
    <source>
        <dbReference type="ARBA" id="ARBA00023180"/>
    </source>
</evidence>
<dbReference type="Pfam" id="PF13855">
    <property type="entry name" value="LRR_8"/>
    <property type="match status" value="2"/>
</dbReference>
<dbReference type="GO" id="GO:0043204">
    <property type="term" value="C:perikaryon"/>
    <property type="evidence" value="ECO:0007669"/>
    <property type="project" value="UniProtKB-SubCell"/>
</dbReference>
<comment type="similarity">
    <text evidence="15">Belongs to the Nogo receptor family.</text>
</comment>
<sequence>MQEGRPKITWRQTVEAELKAQMELKAKPLHADGTLKLCVKSEGRGWRDRDRLSSAHPAVGGGSVWRQQTAVVATHTHELTSAAPDRTDRPGARSGRAVEVSYDSWTQHTRDPFTHIREFRGYASELAVFSTSLSNNCTRTRQLGGESICIFLVKHCPTFSSDSRFTHAPSPFLWTCQAEPQPRAWLHFTRRRLERIKNNTGPTQDGTPPARTQLELHTTAANMFSRGYGGVELLLVLCGLDLSMPCPKDCICYTSPSTVSCQAHNFHAVPEGIPAQSERVFLQNNKIQRLLRGHFSPTTTMLWLYSNNISYIQPSTFHGFDRLEELDLGDNRHLKALAADTFMGLGRLHALHLYHCGLITLPQGIFAGLHNLQYLYLQDNQLEFLEDDLFIDLLNLSHLFLHGNRLWSLRQNTFRGLGVLDRLLLHQNKIQWIDRQAFHDLRRLTTLFLFNNSLTELSGSSMTLLPALEYLRLNDNPWECDCKALSLWDWLRRFRGSTSELLCTSPPELQGKDLKSLKKEQLPSCSSGEGHPHVPGRELEQGESLNHLNRHRSHHNHHQRPYLPHGDQYNLPSPSPLPRPPKGARRNCTRRGRKAKGGLNEVQILRDDKDYTPDGGKYDLSPSGRRKNKCIPRTSVGPPSGVQRVNNHAQPLFPLNSPCLALLLSLLCLVFH</sequence>
<dbReference type="SMART" id="SM00082">
    <property type="entry name" value="LRRCT"/>
    <property type="match status" value="1"/>
</dbReference>
<dbReference type="InterPro" id="IPR032675">
    <property type="entry name" value="LRR_dom_sf"/>
</dbReference>
<dbReference type="SMART" id="SM00369">
    <property type="entry name" value="LRR_TYP"/>
    <property type="match status" value="7"/>
</dbReference>
<dbReference type="FunFam" id="3.80.10.10:FF:000018">
    <property type="entry name" value="Reticulon 4 receptor"/>
    <property type="match status" value="1"/>
</dbReference>
<feature type="region of interest" description="Disordered" evidence="16">
    <location>
        <begin position="513"/>
        <end position="538"/>
    </location>
</feature>
<keyword evidence="14" id="KW-0449">Lipoprotein</keyword>
<dbReference type="InterPro" id="IPR001611">
    <property type="entry name" value="Leu-rich_rpt"/>
</dbReference>
<dbReference type="GO" id="GO:0045121">
    <property type="term" value="C:membrane raft"/>
    <property type="evidence" value="ECO:0007669"/>
    <property type="project" value="UniProtKB-SubCell"/>
</dbReference>
<evidence type="ECO:0000313" key="19">
    <source>
        <dbReference type="Proteomes" id="UP001460270"/>
    </source>
</evidence>
<accession>A0AAW0PG16</accession>
<comment type="caution">
    <text evidence="18">The sequence shown here is derived from an EMBL/GenBank/DDBJ whole genome shotgun (WGS) entry which is preliminary data.</text>
</comment>
<dbReference type="InterPro" id="IPR000483">
    <property type="entry name" value="Cys-rich_flank_reg_C"/>
</dbReference>
<keyword evidence="10" id="KW-0472">Membrane</keyword>
<dbReference type="Proteomes" id="UP001460270">
    <property type="component" value="Unassembled WGS sequence"/>
</dbReference>
<dbReference type="PANTHER" id="PTHR24369:SF196">
    <property type="entry name" value="RETICULON 4 RECEPTOR LIKE 1"/>
    <property type="match status" value="1"/>
</dbReference>
<keyword evidence="19" id="KW-1185">Reference proteome</keyword>
<comment type="subcellular location">
    <subcellularLocation>
        <location evidence="1">Cell membrane</location>
    </subcellularLocation>
    <subcellularLocation>
        <location evidence="3">Cell projection</location>
    </subcellularLocation>
    <subcellularLocation>
        <location evidence="2">Membrane raft</location>
    </subcellularLocation>
    <subcellularLocation>
        <location evidence="5">Membrane</location>
        <topology evidence="5">Lipid-anchor</topology>
    </subcellularLocation>
    <subcellularLocation>
        <location evidence="4">Perikaryon</location>
    </subcellularLocation>
</comment>
<dbReference type="PANTHER" id="PTHR24369">
    <property type="entry name" value="ANTIGEN BSP, PUTATIVE-RELATED"/>
    <property type="match status" value="1"/>
</dbReference>
<keyword evidence="11" id="KW-0675">Receptor</keyword>
<evidence type="ECO:0000256" key="15">
    <source>
        <dbReference type="ARBA" id="ARBA00038236"/>
    </source>
</evidence>
<evidence type="ECO:0000256" key="1">
    <source>
        <dbReference type="ARBA" id="ARBA00004236"/>
    </source>
</evidence>
<evidence type="ECO:0000256" key="13">
    <source>
        <dbReference type="ARBA" id="ARBA00023273"/>
    </source>
</evidence>
<evidence type="ECO:0000256" key="9">
    <source>
        <dbReference type="ARBA" id="ARBA00022737"/>
    </source>
</evidence>
<evidence type="ECO:0000256" key="14">
    <source>
        <dbReference type="ARBA" id="ARBA00023288"/>
    </source>
</evidence>
<dbReference type="SUPFAM" id="SSF52058">
    <property type="entry name" value="L domain-like"/>
    <property type="match status" value="1"/>
</dbReference>
<evidence type="ECO:0000256" key="10">
    <source>
        <dbReference type="ARBA" id="ARBA00023136"/>
    </source>
</evidence>
<dbReference type="InterPro" id="IPR003591">
    <property type="entry name" value="Leu-rich_rpt_typical-subtyp"/>
</dbReference>
<feature type="compositionally biased region" description="Basic residues" evidence="16">
    <location>
        <begin position="550"/>
        <end position="560"/>
    </location>
</feature>
<feature type="compositionally biased region" description="Basic residues" evidence="16">
    <location>
        <begin position="582"/>
        <end position="596"/>
    </location>
</feature>
<keyword evidence="9" id="KW-0677">Repeat</keyword>
<evidence type="ECO:0000256" key="8">
    <source>
        <dbReference type="ARBA" id="ARBA00022729"/>
    </source>
</evidence>
<feature type="region of interest" description="Disordered" evidence="16">
    <location>
        <begin position="550"/>
        <end position="632"/>
    </location>
</feature>